<evidence type="ECO:0000313" key="4">
    <source>
        <dbReference type="Proteomes" id="UP000091926"/>
    </source>
</evidence>
<reference evidence="3 4" key="1">
    <citation type="submission" date="2016-06" db="EMBL/GenBank/DDBJ databases">
        <title>Complete genome sequences of Bordetella bronchialis and Bordetella flabilis.</title>
        <authorList>
            <person name="LiPuma J.J."/>
            <person name="Spilker T."/>
        </authorList>
    </citation>
    <scope>NUCLEOTIDE SEQUENCE [LARGE SCALE GENOMIC DNA]</scope>
    <source>
        <strain evidence="3 4">AU10664</strain>
    </source>
</reference>
<dbReference type="InterPro" id="IPR038729">
    <property type="entry name" value="Rad50/SbcC_AAA"/>
</dbReference>
<dbReference type="AlphaFoldDB" id="A0A193GJ80"/>
<dbReference type="SUPFAM" id="SSF52540">
    <property type="entry name" value="P-loop containing nucleoside triphosphate hydrolases"/>
    <property type="match status" value="1"/>
</dbReference>
<evidence type="ECO:0000259" key="2">
    <source>
        <dbReference type="Pfam" id="PF13476"/>
    </source>
</evidence>
<feature type="coiled-coil region" evidence="1">
    <location>
        <begin position="631"/>
        <end position="697"/>
    </location>
</feature>
<dbReference type="Pfam" id="PF13476">
    <property type="entry name" value="AAA_23"/>
    <property type="match status" value="1"/>
</dbReference>
<name>A0A193GJ80_9BORD</name>
<feature type="domain" description="Rad50/SbcC-type AAA" evidence="2">
    <location>
        <begin position="210"/>
        <end position="441"/>
    </location>
</feature>
<feature type="coiled-coil region" evidence="1">
    <location>
        <begin position="381"/>
        <end position="422"/>
    </location>
</feature>
<keyword evidence="1" id="KW-0175">Coiled coil</keyword>
<dbReference type="KEGG" id="bfz:BAU07_23245"/>
<gene>
    <name evidence="3" type="ORF">BAU07_23245</name>
</gene>
<dbReference type="RefSeq" id="WP_066663064.1">
    <property type="nucleotide sequence ID" value="NZ_CBCSCL010000027.1"/>
</dbReference>
<sequence>MTLSAELNDLPAALKVALGDAISDVNLSEVTLLENSPPLVLMQRGHALEAFAFGGEADYAPQYSAFKKHFMAQGASWATKDVSFIYCLPNGLSATEEFCSKVEVDVYFCRKFVVQLQQDIASSLTRLPFLPLERIRGASIRPPSAQALLRSRSMSAELASRLVVPGTGAQTLFQACLEEKYGEPSGLTTSSIDPAQPVQEERRIRSVLRSISIQNFRAYRAAKEFPLGSAVTVLYGPNGFGKTSFFDAVDFVVTGGVHRFPKGAPALTKAAKHLDCDNEPTTVSLTFERDGKTHTIVRDLAEPNKATLDGQPSERKDILALLTGGELSTSDRVENLVALFRATHLFSQDRQALTEEIAESCQLPGDLVSRMLAFDDYVVGLNKSKEVLDLAKRQVDDAEARLQEIREKAAVDQAELNRLQGLQTAGGSSETLDARAQALEKDIENAGFSLAEMGSARDMRSLRAFLEGKRAEAVSTKLALEKSLESLTELRSAQDALRGQAAPLSDYAEALVKIEAAFREQQTELRESEIGLARLRAIEADEKATRDAAAWVVENQPQFSQLSLGLAGLKEKWEEATAVRQAHRSFQSDAAAAVAAASKSLYQAEAQHRSTVEHVDRVQAVREKVERGQSLATLTTEVEETEARLSQLALELRERLVTGRQAVADQDLVVEAVQRELASTRRNASEIQEQVAALRSHVSDGTCLLCGHDHGSLEALLNAIDQRLGQNEALLQISEQSTHESERLEELKESQRRIEEEMQRVDREKAQVAGERTALLRERLAFNAALATIGLQFSDELPLRLDEILTQAKGAQEQASTQLEVAKHAKQDAENTERARADAEHSAAILVDTLSKHLATSQENLRALLSDPRRGAFDFAVGLPLLEQALTDANRRQADATAAVLAASNYVDGRRAELAASNARMLAAKTAHQNSARHLSALEARVQALTAALVAAGFSAKTTRDEILTAIGATVARQGSAEGLSIRVAELEIALDAAATSAAFASINNRLLEYKRVADENAATIAKVKPWVKYFESVNKLLGTQQAAATQHFTQEYGPRTAVIQRRLRPVYGFGDIEVASKGTSIAVQVKRNDETLRPTDYFSQSQVQTLVLGLFLTACSSQTWSGFSSVMMDDPVTHFDDLNTYALLDLISGLQNSPEGPKQFVISTCDEKLLQLARQKFRHLGDAAKFYSFSAIGANGPKVAEIPA</sequence>
<dbReference type="PANTHER" id="PTHR32114:SF2">
    <property type="entry name" value="ABC TRANSPORTER ABCH.3"/>
    <property type="match status" value="1"/>
</dbReference>
<feature type="coiled-coil region" evidence="1">
    <location>
        <begin position="737"/>
        <end position="771"/>
    </location>
</feature>
<proteinExistence type="predicted"/>
<dbReference type="STRING" id="463014.BAU07_23245"/>
<organism evidence="3 4">
    <name type="scientific">Bordetella flabilis</name>
    <dbReference type="NCBI Taxonomy" id="463014"/>
    <lineage>
        <taxon>Bacteria</taxon>
        <taxon>Pseudomonadati</taxon>
        <taxon>Pseudomonadota</taxon>
        <taxon>Betaproteobacteria</taxon>
        <taxon>Burkholderiales</taxon>
        <taxon>Alcaligenaceae</taxon>
        <taxon>Bordetella</taxon>
    </lineage>
</organism>
<dbReference type="OrthoDB" id="8670240at2"/>
<keyword evidence="4" id="KW-1185">Reference proteome</keyword>
<dbReference type="GO" id="GO:0016887">
    <property type="term" value="F:ATP hydrolysis activity"/>
    <property type="evidence" value="ECO:0007669"/>
    <property type="project" value="InterPro"/>
</dbReference>
<dbReference type="Proteomes" id="UP000091926">
    <property type="component" value="Chromosome"/>
</dbReference>
<dbReference type="EMBL" id="CP016172">
    <property type="protein sequence ID" value="ANN79643.1"/>
    <property type="molecule type" value="Genomic_DNA"/>
</dbReference>
<feature type="coiled-coil region" evidence="1">
    <location>
        <begin position="812"/>
        <end position="842"/>
    </location>
</feature>
<dbReference type="GO" id="GO:0006302">
    <property type="term" value="P:double-strand break repair"/>
    <property type="evidence" value="ECO:0007669"/>
    <property type="project" value="InterPro"/>
</dbReference>
<protein>
    <recommendedName>
        <fullName evidence="2">Rad50/SbcC-type AAA domain-containing protein</fullName>
    </recommendedName>
</protein>
<evidence type="ECO:0000256" key="1">
    <source>
        <dbReference type="SAM" id="Coils"/>
    </source>
</evidence>
<dbReference type="PANTHER" id="PTHR32114">
    <property type="entry name" value="ABC TRANSPORTER ABCH.3"/>
    <property type="match status" value="1"/>
</dbReference>
<accession>A0A193GJ80</accession>
<evidence type="ECO:0000313" key="3">
    <source>
        <dbReference type="EMBL" id="ANN79643.1"/>
    </source>
</evidence>
<dbReference type="Gene3D" id="3.40.50.300">
    <property type="entry name" value="P-loop containing nucleotide triphosphate hydrolases"/>
    <property type="match status" value="2"/>
</dbReference>
<dbReference type="InterPro" id="IPR027417">
    <property type="entry name" value="P-loop_NTPase"/>
</dbReference>